<dbReference type="EMBL" id="CM003375">
    <property type="protein sequence ID" value="KOM42862.1"/>
    <property type="molecule type" value="Genomic_DNA"/>
</dbReference>
<evidence type="ECO:0000256" key="1">
    <source>
        <dbReference type="SAM" id="MobiDB-lite"/>
    </source>
</evidence>
<accession>A0A0L9UJW1</accession>
<dbReference type="Proteomes" id="UP000053144">
    <property type="component" value="Chromosome 5"/>
</dbReference>
<proteinExistence type="predicted"/>
<feature type="region of interest" description="Disordered" evidence="1">
    <location>
        <begin position="24"/>
        <end position="47"/>
    </location>
</feature>
<sequence length="71" mass="8052">MTTGAPFDFGFFFCFSEEGAFDSHPSSTSETFLDDDEEEETQQLKNDEKKDIVAVSICLYEAKIGFRLNPK</sequence>
<reference evidence="3" key="1">
    <citation type="journal article" date="2015" name="Proc. Natl. Acad. Sci. U.S.A.">
        <title>Genome sequencing of adzuki bean (Vigna angularis) provides insight into high starch and low fat accumulation and domestication.</title>
        <authorList>
            <person name="Yang K."/>
            <person name="Tian Z."/>
            <person name="Chen C."/>
            <person name="Luo L."/>
            <person name="Zhao B."/>
            <person name="Wang Z."/>
            <person name="Yu L."/>
            <person name="Li Y."/>
            <person name="Sun Y."/>
            <person name="Li W."/>
            <person name="Chen Y."/>
            <person name="Li Y."/>
            <person name="Zhang Y."/>
            <person name="Ai D."/>
            <person name="Zhao J."/>
            <person name="Shang C."/>
            <person name="Ma Y."/>
            <person name="Wu B."/>
            <person name="Wang M."/>
            <person name="Gao L."/>
            <person name="Sun D."/>
            <person name="Zhang P."/>
            <person name="Guo F."/>
            <person name="Wang W."/>
            <person name="Li Y."/>
            <person name="Wang J."/>
            <person name="Varshney R.K."/>
            <person name="Wang J."/>
            <person name="Ling H.Q."/>
            <person name="Wan P."/>
        </authorList>
    </citation>
    <scope>NUCLEOTIDE SEQUENCE</scope>
    <source>
        <strain evidence="3">cv. Jingnong 6</strain>
    </source>
</reference>
<organism evidence="2 3">
    <name type="scientific">Phaseolus angularis</name>
    <name type="common">Azuki bean</name>
    <name type="synonym">Vigna angularis</name>
    <dbReference type="NCBI Taxonomy" id="3914"/>
    <lineage>
        <taxon>Eukaryota</taxon>
        <taxon>Viridiplantae</taxon>
        <taxon>Streptophyta</taxon>
        <taxon>Embryophyta</taxon>
        <taxon>Tracheophyta</taxon>
        <taxon>Spermatophyta</taxon>
        <taxon>Magnoliopsida</taxon>
        <taxon>eudicotyledons</taxon>
        <taxon>Gunneridae</taxon>
        <taxon>Pentapetalae</taxon>
        <taxon>rosids</taxon>
        <taxon>fabids</taxon>
        <taxon>Fabales</taxon>
        <taxon>Fabaceae</taxon>
        <taxon>Papilionoideae</taxon>
        <taxon>50 kb inversion clade</taxon>
        <taxon>NPAAA clade</taxon>
        <taxon>indigoferoid/millettioid clade</taxon>
        <taxon>Phaseoleae</taxon>
        <taxon>Vigna</taxon>
    </lineage>
</organism>
<feature type="compositionally biased region" description="Acidic residues" evidence="1">
    <location>
        <begin position="32"/>
        <end position="41"/>
    </location>
</feature>
<evidence type="ECO:0000313" key="3">
    <source>
        <dbReference type="Proteomes" id="UP000053144"/>
    </source>
</evidence>
<dbReference type="Gramene" id="KOM42862">
    <property type="protein sequence ID" value="KOM42862"/>
    <property type="gene ID" value="LR48_Vigan05g046600"/>
</dbReference>
<gene>
    <name evidence="2" type="ORF">LR48_Vigan05g046600</name>
</gene>
<name>A0A0L9UJW1_PHAAN</name>
<dbReference type="AlphaFoldDB" id="A0A0L9UJW1"/>
<protein>
    <submittedName>
        <fullName evidence="2">Uncharacterized protein</fullName>
    </submittedName>
</protein>
<evidence type="ECO:0000313" key="2">
    <source>
        <dbReference type="EMBL" id="KOM42862.1"/>
    </source>
</evidence>